<keyword evidence="2" id="KW-0479">Metal-binding</keyword>
<accession>A0A1T5A419</accession>
<dbReference type="AlphaFoldDB" id="A0A1T5A419"/>
<name>A0A1T5A419_9SPHN</name>
<keyword evidence="5" id="KW-0408">Iron</keyword>
<dbReference type="InterPro" id="IPR042098">
    <property type="entry name" value="TauD-like_sf"/>
</dbReference>
<dbReference type="SUPFAM" id="SSF51197">
    <property type="entry name" value="Clavaminate synthase-like"/>
    <property type="match status" value="1"/>
</dbReference>
<evidence type="ECO:0000256" key="2">
    <source>
        <dbReference type="ARBA" id="ARBA00022723"/>
    </source>
</evidence>
<evidence type="ECO:0000256" key="3">
    <source>
        <dbReference type="ARBA" id="ARBA00022964"/>
    </source>
</evidence>
<dbReference type="GO" id="GO:0006790">
    <property type="term" value="P:sulfur compound metabolic process"/>
    <property type="evidence" value="ECO:0007669"/>
    <property type="project" value="TreeGrafter"/>
</dbReference>
<dbReference type="PANTHER" id="PTHR30468">
    <property type="entry name" value="ALPHA-KETOGLUTARATE-DEPENDENT SULFONATE DIOXYGENASE"/>
    <property type="match status" value="1"/>
</dbReference>
<keyword evidence="4" id="KW-0560">Oxidoreductase</keyword>
<sequence length="282" mass="30937">MAFTDTPLAPAIGSIVEGLDLSRDMSEPTMRRLLALLFDRGVVVIPGQTIDDAAYVRFASFFGTPLDFFIPEHRNADFPAIIRINNDPATPAMMRDGAVHWHSDSSYESVPGCVTMLFGKEAPDSGGETHFASTSAAYADLPEATRARIDGLVARHELGRAPWIEGETRPDPNRPPRKTDAPSHPLVMVHPVTGRKGIFTSGTAYAIEGMDDAEATALIRELREHIVRPAYRTSYKVRPGDIVLWDNFGTVHCASPIEYSNEDGKRRLLHRISTKGVPALCS</sequence>
<feature type="domain" description="TauD/TfdA-like" evidence="7">
    <location>
        <begin position="5"/>
        <end position="272"/>
    </location>
</feature>
<dbReference type="GO" id="GO:0000908">
    <property type="term" value="F:taurine dioxygenase activity"/>
    <property type="evidence" value="ECO:0007669"/>
    <property type="project" value="TreeGrafter"/>
</dbReference>
<dbReference type="Pfam" id="PF02668">
    <property type="entry name" value="TauD"/>
    <property type="match status" value="1"/>
</dbReference>
<keyword evidence="3 8" id="KW-0223">Dioxygenase</keyword>
<evidence type="ECO:0000259" key="7">
    <source>
        <dbReference type="Pfam" id="PF02668"/>
    </source>
</evidence>
<reference evidence="9" key="1">
    <citation type="submission" date="2017-02" db="EMBL/GenBank/DDBJ databases">
        <authorList>
            <person name="Varghese N."/>
            <person name="Submissions S."/>
        </authorList>
    </citation>
    <scope>NUCLEOTIDE SEQUENCE [LARGE SCALE GENOMIC DNA]</scope>
    <source>
        <strain evidence="9">UM2</strain>
    </source>
</reference>
<evidence type="ECO:0000256" key="4">
    <source>
        <dbReference type="ARBA" id="ARBA00023002"/>
    </source>
</evidence>
<dbReference type="RefSeq" id="WP_079646488.1">
    <property type="nucleotide sequence ID" value="NZ_FUYM01000001.1"/>
</dbReference>
<proteinExistence type="inferred from homology"/>
<protein>
    <submittedName>
        <fullName evidence="8">Taurine dioxygenase</fullName>
    </submittedName>
</protein>
<dbReference type="Proteomes" id="UP000189818">
    <property type="component" value="Unassembled WGS sequence"/>
</dbReference>
<evidence type="ECO:0000313" key="9">
    <source>
        <dbReference type="Proteomes" id="UP000189818"/>
    </source>
</evidence>
<dbReference type="InterPro" id="IPR003819">
    <property type="entry name" value="TauD/TfdA-like"/>
</dbReference>
<dbReference type="STRING" id="439228.SAMN06295920_101560"/>
<evidence type="ECO:0000313" key="8">
    <source>
        <dbReference type="EMBL" id="SKB29716.1"/>
    </source>
</evidence>
<evidence type="ECO:0000256" key="1">
    <source>
        <dbReference type="ARBA" id="ARBA00005896"/>
    </source>
</evidence>
<evidence type="ECO:0000256" key="5">
    <source>
        <dbReference type="ARBA" id="ARBA00023004"/>
    </source>
</evidence>
<comment type="similarity">
    <text evidence="1">Belongs to the TfdA dioxygenase family.</text>
</comment>
<dbReference type="Gene3D" id="3.60.130.10">
    <property type="entry name" value="Clavaminate synthase-like"/>
    <property type="match status" value="1"/>
</dbReference>
<feature type="compositionally biased region" description="Basic and acidic residues" evidence="6">
    <location>
        <begin position="166"/>
        <end position="181"/>
    </location>
</feature>
<gene>
    <name evidence="8" type="ORF">SAMN06295920_101560</name>
</gene>
<dbReference type="PANTHER" id="PTHR30468:SF1">
    <property type="entry name" value="ALPHA-KETOGLUTARATE-DEPENDENT SULFONATE DIOXYGENASE"/>
    <property type="match status" value="1"/>
</dbReference>
<dbReference type="EMBL" id="FUYM01000001">
    <property type="protein sequence ID" value="SKB29716.1"/>
    <property type="molecule type" value="Genomic_DNA"/>
</dbReference>
<keyword evidence="9" id="KW-1185">Reference proteome</keyword>
<dbReference type="GO" id="GO:0005737">
    <property type="term" value="C:cytoplasm"/>
    <property type="evidence" value="ECO:0007669"/>
    <property type="project" value="TreeGrafter"/>
</dbReference>
<dbReference type="OrthoDB" id="7209371at2"/>
<organism evidence="8 9">
    <name type="scientific">Rhizorhabdus histidinilytica</name>
    <dbReference type="NCBI Taxonomy" id="439228"/>
    <lineage>
        <taxon>Bacteria</taxon>
        <taxon>Pseudomonadati</taxon>
        <taxon>Pseudomonadota</taxon>
        <taxon>Alphaproteobacteria</taxon>
        <taxon>Sphingomonadales</taxon>
        <taxon>Sphingomonadaceae</taxon>
        <taxon>Rhizorhabdus</taxon>
    </lineage>
</organism>
<dbReference type="GO" id="GO:0046872">
    <property type="term" value="F:metal ion binding"/>
    <property type="evidence" value="ECO:0007669"/>
    <property type="project" value="UniProtKB-KW"/>
</dbReference>
<feature type="region of interest" description="Disordered" evidence="6">
    <location>
        <begin position="163"/>
        <end position="187"/>
    </location>
</feature>
<dbReference type="InterPro" id="IPR051323">
    <property type="entry name" value="AtsK-like"/>
</dbReference>
<evidence type="ECO:0000256" key="6">
    <source>
        <dbReference type="SAM" id="MobiDB-lite"/>
    </source>
</evidence>